<feature type="region of interest" description="Disordered" evidence="1">
    <location>
        <begin position="1"/>
        <end position="26"/>
    </location>
</feature>
<proteinExistence type="predicted"/>
<keyword evidence="3" id="KW-0614">Plasmid</keyword>
<dbReference type="RefSeq" id="WP_012686929.1">
    <property type="nucleotide sequence ID" value="NC_012520.1"/>
</dbReference>
<dbReference type="HOGENOM" id="CLU_045686_2_1_11"/>
<geneLocation type="plasmid" evidence="3 4">
    <name>pROB01</name>
</geneLocation>
<feature type="transmembrane region" description="Helical" evidence="2">
    <location>
        <begin position="138"/>
        <end position="158"/>
    </location>
</feature>
<organism evidence="3 4">
    <name type="scientific">Rhodococcus opacus (strain B4)</name>
    <dbReference type="NCBI Taxonomy" id="632772"/>
    <lineage>
        <taxon>Bacteria</taxon>
        <taxon>Bacillati</taxon>
        <taxon>Actinomycetota</taxon>
        <taxon>Actinomycetes</taxon>
        <taxon>Mycobacteriales</taxon>
        <taxon>Nocardiaceae</taxon>
        <taxon>Rhodococcus</taxon>
    </lineage>
</organism>
<dbReference type="Proteomes" id="UP000002212">
    <property type="component" value="Plasmid pROB01"/>
</dbReference>
<dbReference type="GO" id="GO:0005548">
    <property type="term" value="F:phospholipid transporter activity"/>
    <property type="evidence" value="ECO:0007669"/>
    <property type="project" value="TreeGrafter"/>
</dbReference>
<sequence>MNSLQNPHVTDDGKLVSKSNQPSGTRRARAVALKVIDAPVSHLEEMGRQFSFYNHTIAAIPRTFRRYRAETVRLLAEVSMGTGALAVIGGTLMVISLLTAAVGYEVGQQGATSLGRVGIGALSGFISAFFNTREAIPAIAGIALTATVGAGFTAQLGAMRVSEEIDAMETMSIPSLPYLVTTRVMAGVIAVIPLYSVALFVGYAATQLVTVYMIGEAKGTFWHYFNVFLVPSDVIWSAVKVLAMSVVVMCVHCYHGYNASGGPAGVGVAVGRAVRTSLISIMVIDLLIGIAVYGGSAGAVRVSG</sequence>
<dbReference type="PATRIC" id="fig|632772.20.peg.8144"/>
<dbReference type="EMBL" id="AP011116">
    <property type="protein sequence ID" value="BAH55898.1"/>
    <property type="molecule type" value="Genomic_DNA"/>
</dbReference>
<protein>
    <submittedName>
        <fullName evidence="3">Putative YrbE family protein</fullName>
    </submittedName>
</protein>
<feature type="transmembrane region" description="Helical" evidence="2">
    <location>
        <begin position="184"/>
        <end position="214"/>
    </location>
</feature>
<dbReference type="InterPro" id="IPR030802">
    <property type="entry name" value="Permease_MalE"/>
</dbReference>
<accession>C1BDF4</accession>
<dbReference type="AlphaFoldDB" id="C1BDF4"/>
<reference evidence="3 4" key="1">
    <citation type="submission" date="2009-03" db="EMBL/GenBank/DDBJ databases">
        <title>Comparison of the complete genome sequences of Rhodococcus erythropolis PR4 and Rhodococcus opacus B4.</title>
        <authorList>
            <person name="Takarada H."/>
            <person name="Sekine M."/>
            <person name="Hosoyama A."/>
            <person name="Yamada R."/>
            <person name="Fujisawa T."/>
            <person name="Omata S."/>
            <person name="Shimizu A."/>
            <person name="Tsukatani N."/>
            <person name="Tanikawa S."/>
            <person name="Fujita N."/>
            <person name="Harayama S."/>
        </authorList>
    </citation>
    <scope>NUCLEOTIDE SEQUENCE [LARGE SCALE GENOMIC DNA]</scope>
    <source>
        <strain evidence="3 4">B4</strain>
        <plasmid evidence="3 4">pROB01</plasmid>
    </source>
</reference>
<keyword evidence="2" id="KW-0812">Transmembrane</keyword>
<name>C1BDF4_RHOOB</name>
<evidence type="ECO:0000313" key="3">
    <source>
        <dbReference type="EMBL" id="BAH55898.1"/>
    </source>
</evidence>
<gene>
    <name evidence="3" type="primary">yrbE7B</name>
    <name evidence="3" type="ordered locus">ROP_pROB01-03990</name>
</gene>
<feature type="transmembrane region" description="Helical" evidence="2">
    <location>
        <begin position="113"/>
        <end position="131"/>
    </location>
</feature>
<feature type="transmembrane region" description="Helical" evidence="2">
    <location>
        <begin position="277"/>
        <end position="300"/>
    </location>
</feature>
<dbReference type="PANTHER" id="PTHR30188">
    <property type="entry name" value="ABC TRANSPORTER PERMEASE PROTEIN-RELATED"/>
    <property type="match status" value="1"/>
</dbReference>
<keyword evidence="2" id="KW-0472">Membrane</keyword>
<keyword evidence="2" id="KW-1133">Transmembrane helix</keyword>
<dbReference type="PANTHER" id="PTHR30188:SF13">
    <property type="entry name" value="CONSERVED HYPOTHETICAL INTEGRAL MEMBRANE PROTEIN YRBE3B"/>
    <property type="match status" value="1"/>
</dbReference>
<dbReference type="GO" id="GO:0043190">
    <property type="term" value="C:ATP-binding cassette (ABC) transporter complex"/>
    <property type="evidence" value="ECO:0007669"/>
    <property type="project" value="InterPro"/>
</dbReference>
<evidence type="ECO:0000313" key="4">
    <source>
        <dbReference type="Proteomes" id="UP000002212"/>
    </source>
</evidence>
<evidence type="ECO:0000256" key="2">
    <source>
        <dbReference type="SAM" id="Phobius"/>
    </source>
</evidence>
<dbReference type="Pfam" id="PF02405">
    <property type="entry name" value="MlaE"/>
    <property type="match status" value="1"/>
</dbReference>
<feature type="transmembrane region" description="Helical" evidence="2">
    <location>
        <begin position="234"/>
        <end position="257"/>
    </location>
</feature>
<dbReference type="KEGG" id="rop:ROP_pROB01-03990"/>
<evidence type="ECO:0000256" key="1">
    <source>
        <dbReference type="SAM" id="MobiDB-lite"/>
    </source>
</evidence>
<feature type="transmembrane region" description="Helical" evidence="2">
    <location>
        <begin position="74"/>
        <end position="101"/>
    </location>
</feature>